<evidence type="ECO:0000313" key="3">
    <source>
        <dbReference type="Proteomes" id="UP000388235"/>
    </source>
</evidence>
<sequence length="219" mass="24680">MKFACAHSTTATREPQGQTLGPCNRRRDCYVLAMSRERRNYFRLKDRVAIEIKPLERARALDPTASLEDSGTRRFRLLSELEALSGETQSLLSAIAQREPQLVRCLRLMERKLNLIAEAAIDQDDEPLPDDEQDVSLSAGGVSFIARNLVAAGDYLAIRMLLLPERAGLLLKSQVISVRERDGHFLVSCEFLNMDDADRAVITRHLMKSETRQRALAIT</sequence>
<reference evidence="2 3" key="1">
    <citation type="submission" date="2019-11" db="EMBL/GenBank/DDBJ databases">
        <authorList>
            <person name="Khan S.A."/>
            <person name="Jeon C.O."/>
            <person name="Chun B.H."/>
        </authorList>
    </citation>
    <scope>NUCLEOTIDE SEQUENCE [LARGE SCALE GENOMIC DNA]</scope>
    <source>
        <strain evidence="2 3">IMCC 1097</strain>
    </source>
</reference>
<name>A0A5Q2QBY4_9GAMM</name>
<dbReference type="InterPro" id="IPR009875">
    <property type="entry name" value="PilZ_domain"/>
</dbReference>
<dbReference type="EMBL" id="CP045871">
    <property type="protein sequence ID" value="QGG79821.1"/>
    <property type="molecule type" value="Genomic_DNA"/>
</dbReference>
<dbReference type="KEGG" id="llp:GH975_04225"/>
<dbReference type="GO" id="GO:0035438">
    <property type="term" value="F:cyclic-di-GMP binding"/>
    <property type="evidence" value="ECO:0007669"/>
    <property type="project" value="InterPro"/>
</dbReference>
<gene>
    <name evidence="2" type="ORF">GH975_04225</name>
</gene>
<dbReference type="Proteomes" id="UP000388235">
    <property type="component" value="Chromosome"/>
</dbReference>
<proteinExistence type="predicted"/>
<dbReference type="OrthoDB" id="9780702at2"/>
<organism evidence="2 3">
    <name type="scientific">Litorivicinus lipolyticus</name>
    <dbReference type="NCBI Taxonomy" id="418701"/>
    <lineage>
        <taxon>Bacteria</taxon>
        <taxon>Pseudomonadati</taxon>
        <taxon>Pseudomonadota</taxon>
        <taxon>Gammaproteobacteria</taxon>
        <taxon>Oceanospirillales</taxon>
        <taxon>Litorivicinaceae</taxon>
        <taxon>Litorivicinus</taxon>
    </lineage>
</organism>
<keyword evidence="3" id="KW-1185">Reference proteome</keyword>
<protein>
    <recommendedName>
        <fullName evidence="1">PilZ domain-containing protein</fullName>
    </recommendedName>
</protein>
<evidence type="ECO:0000313" key="2">
    <source>
        <dbReference type="EMBL" id="QGG79821.1"/>
    </source>
</evidence>
<dbReference type="AlphaFoldDB" id="A0A5Q2QBY4"/>
<dbReference type="Pfam" id="PF07238">
    <property type="entry name" value="PilZ"/>
    <property type="match status" value="1"/>
</dbReference>
<accession>A0A5Q2QBY4</accession>
<feature type="domain" description="PilZ" evidence="1">
    <location>
        <begin position="135"/>
        <end position="207"/>
    </location>
</feature>
<evidence type="ECO:0000259" key="1">
    <source>
        <dbReference type="Pfam" id="PF07238"/>
    </source>
</evidence>